<protein>
    <recommendedName>
        <fullName evidence="3">DNA-directed DNA polymerase</fullName>
    </recommendedName>
</protein>
<dbReference type="EMBL" id="CP155571">
    <property type="protein sequence ID" value="XFO73966.1"/>
    <property type="molecule type" value="Genomic_DNA"/>
</dbReference>
<evidence type="ECO:0000313" key="2">
    <source>
        <dbReference type="Proteomes" id="UP000216052"/>
    </source>
</evidence>
<accession>A0ABZ3J792</accession>
<dbReference type="InterPro" id="IPR012337">
    <property type="entry name" value="RNaseH-like_sf"/>
</dbReference>
<evidence type="ECO:0000313" key="1">
    <source>
        <dbReference type="EMBL" id="XFO73966.1"/>
    </source>
</evidence>
<dbReference type="InterPro" id="IPR023211">
    <property type="entry name" value="DNA_pol_palm_dom_sf"/>
</dbReference>
<keyword evidence="2" id="KW-1185">Reference proteome</keyword>
<sequence>MSVILFFDFEVFKYDWLVVIIDVINKCEHVIVNDNDKLQSLYDANRKNIWVGYNSRHYDQWILKAILCGFNPKEVNDHIIIKKLPAYQYSSLLNKINVNNFDVMTIQTGLKSLEGFMGNDIKESSVPFDIDRKLTQEEIEETIKYCRHDVEQLVEVFLHRKDDFDAHMGLVRLACEGKQLDLSLISKTKVQLSAYILDAHKPLHSRDDEFDISFPPTMQIEKYRDVIRWYENPLNRDYEKELQIDIAGVPHVFAWGGLHGAIPQYSGEGIYLNVDVASYYPTLMIEYGFGSRNMSNPDKYKEIYHTRLKYKAEKNPLAEPLKIVLNGTYGAMKDKNNNLYDPRQANNVCVGGQLLLLDLIEKLEPHCQIIQSNTDGILVKLHSIDDYDLIDDIAYEWECRTRMKLEFDLYQKIFQKDVNNYVIVDLDGEYKSKGAYVKKLDQLDYDLPIVNAAVLNFMVKGIPVEQTINQCRELKEFQKIVKVSSKYSHALYNPVITEEKRNGKKVNVFSGGQVQKDKCFRVFASKNTADGGLYKVKNKEKNPEKFANTPECCFIMNDSVNGKFISRRLDKQWYIDLANKRLQDFGVI</sequence>
<dbReference type="Gene3D" id="3.90.1600.10">
    <property type="entry name" value="Palm domain of DNA polymerase"/>
    <property type="match status" value="1"/>
</dbReference>
<dbReference type="SUPFAM" id="SSF56672">
    <property type="entry name" value="DNA/RNA polymerases"/>
    <property type="match status" value="1"/>
</dbReference>
<dbReference type="InterPro" id="IPR043502">
    <property type="entry name" value="DNA/RNA_pol_sf"/>
</dbReference>
<proteinExistence type="predicted"/>
<organism evidence="1 2">
    <name type="scientific">Sporomusa acidovorans (strain ATCC 49682 / DSM 3132 / Mol)</name>
    <dbReference type="NCBI Taxonomy" id="1123286"/>
    <lineage>
        <taxon>Bacteria</taxon>
        <taxon>Bacillati</taxon>
        <taxon>Bacillota</taxon>
        <taxon>Negativicutes</taxon>
        <taxon>Selenomonadales</taxon>
        <taxon>Sporomusaceae</taxon>
        <taxon>Sporomusa</taxon>
    </lineage>
</organism>
<reference evidence="1" key="1">
    <citation type="submission" date="2024-05" db="EMBL/GenBank/DDBJ databases">
        <title>Isolation and characterization of Sporomusa carbonis sp. nov., a carboxydotrophic hydrogenogen in the genus of Sporomusa isolated from a charcoal burning pile.</title>
        <authorList>
            <person name="Boeer T."/>
            <person name="Rosenbaum F."/>
            <person name="Eysell L."/>
            <person name="Mueller V."/>
            <person name="Daniel R."/>
            <person name="Poehlein A."/>
        </authorList>
    </citation>
    <scope>NUCLEOTIDE SEQUENCE [LARGE SCALE GENOMIC DNA]</scope>
    <source>
        <strain evidence="1">DSM 3132</strain>
    </source>
</reference>
<dbReference type="SUPFAM" id="SSF53098">
    <property type="entry name" value="Ribonuclease H-like"/>
    <property type="match status" value="1"/>
</dbReference>
<name>A0ABZ3J792_SPOA4</name>
<dbReference type="Proteomes" id="UP000216052">
    <property type="component" value="Chromosome"/>
</dbReference>
<evidence type="ECO:0008006" key="3">
    <source>
        <dbReference type="Google" id="ProtNLM"/>
    </source>
</evidence>
<gene>
    <name evidence="1" type="ORF">SPACI_040740</name>
</gene>
<dbReference type="RefSeq" id="WP_093797896.1">
    <property type="nucleotide sequence ID" value="NZ_CP155571.1"/>
</dbReference>